<evidence type="ECO:0000256" key="5">
    <source>
        <dbReference type="ARBA" id="ARBA00022927"/>
    </source>
</evidence>
<protein>
    <submittedName>
        <fullName evidence="12">Vesicle transport v-SNARE 13</fullName>
    </submittedName>
</protein>
<dbReference type="GO" id="GO:0005794">
    <property type="term" value="C:Golgi apparatus"/>
    <property type="evidence" value="ECO:0007669"/>
    <property type="project" value="TreeGrafter"/>
</dbReference>
<keyword evidence="13" id="KW-1185">Reference proteome</keyword>
<dbReference type="FunFam" id="1.20.5.110:FF:000002">
    <property type="entry name" value="Vesicle transport through interaction with t-SNAREsB"/>
    <property type="match status" value="1"/>
</dbReference>
<dbReference type="GO" id="GO:0016236">
    <property type="term" value="P:macroautophagy"/>
    <property type="evidence" value="ECO:0007669"/>
    <property type="project" value="TreeGrafter"/>
</dbReference>
<dbReference type="GO" id="GO:0000149">
    <property type="term" value="F:SNARE binding"/>
    <property type="evidence" value="ECO:0007669"/>
    <property type="project" value="TreeGrafter"/>
</dbReference>
<dbReference type="Gene3D" id="1.20.5.110">
    <property type="match status" value="1"/>
</dbReference>
<dbReference type="InterPro" id="IPR000727">
    <property type="entry name" value="T_SNARE_dom"/>
</dbReference>
<dbReference type="EMBL" id="CP086716">
    <property type="protein sequence ID" value="WOO81423.1"/>
    <property type="molecule type" value="Genomic_DNA"/>
</dbReference>
<keyword evidence="3" id="KW-0813">Transport</keyword>
<evidence type="ECO:0000313" key="13">
    <source>
        <dbReference type="Proteomes" id="UP000827549"/>
    </source>
</evidence>
<evidence type="ECO:0000259" key="11">
    <source>
        <dbReference type="SMART" id="SM00397"/>
    </source>
</evidence>
<evidence type="ECO:0000256" key="3">
    <source>
        <dbReference type="ARBA" id="ARBA00022448"/>
    </source>
</evidence>
<dbReference type="GO" id="GO:0006896">
    <property type="term" value="P:Golgi to vacuole transport"/>
    <property type="evidence" value="ECO:0007669"/>
    <property type="project" value="TreeGrafter"/>
</dbReference>
<evidence type="ECO:0000256" key="2">
    <source>
        <dbReference type="ARBA" id="ARBA00006108"/>
    </source>
</evidence>
<dbReference type="RefSeq" id="XP_062627455.1">
    <property type="nucleotide sequence ID" value="XM_062771471.1"/>
</dbReference>
<evidence type="ECO:0000256" key="10">
    <source>
        <dbReference type="SAM" id="Phobius"/>
    </source>
</evidence>
<evidence type="ECO:0000256" key="7">
    <source>
        <dbReference type="ARBA" id="ARBA00023054"/>
    </source>
</evidence>
<dbReference type="GO" id="GO:0031902">
    <property type="term" value="C:late endosome membrane"/>
    <property type="evidence" value="ECO:0007669"/>
    <property type="project" value="TreeGrafter"/>
</dbReference>
<dbReference type="GO" id="GO:0005484">
    <property type="term" value="F:SNAP receptor activity"/>
    <property type="evidence" value="ECO:0007669"/>
    <property type="project" value="TreeGrafter"/>
</dbReference>
<dbReference type="InterPro" id="IPR007705">
    <property type="entry name" value="Vesicle_trsprt_v-SNARE_N"/>
</dbReference>
<evidence type="ECO:0000256" key="6">
    <source>
        <dbReference type="ARBA" id="ARBA00022989"/>
    </source>
</evidence>
<dbReference type="SUPFAM" id="SSF58038">
    <property type="entry name" value="SNARE fusion complex"/>
    <property type="match status" value="1"/>
</dbReference>
<keyword evidence="5" id="KW-0653">Protein transport</keyword>
<accession>A0AAF0Y753</accession>
<proteinExistence type="inferred from homology"/>
<sequence length="230" mass="25978">MDNSPTALFENYDEDLNQLLSSLKGKLEGDVKQLKGEPRKALLKKVGDELDEAEEIIAQMEVEIPSMPLSIRKTFQDKLTGSKSSVDRIKKQVRDVRAETQRAELLSGPGFPSDDPYRDEPDASAFNARTRLLAGTEQLDESSRRLDNAHRIALETEDVGTDILRNLRGQREHIEHTREMLTHADSNIDRASGTLKKMIYKMYQQKFVTGAIIAVLVLLIIIVIWSKLFG</sequence>
<comment type="subcellular location">
    <subcellularLocation>
        <location evidence="1">Membrane</location>
        <topology evidence="1">Single-pass type IV membrane protein</topology>
    </subcellularLocation>
</comment>
<dbReference type="AlphaFoldDB" id="A0AAF0Y753"/>
<dbReference type="GO" id="GO:0048280">
    <property type="term" value="P:vesicle fusion with Golgi apparatus"/>
    <property type="evidence" value="ECO:0007669"/>
    <property type="project" value="TreeGrafter"/>
</dbReference>
<dbReference type="Pfam" id="PF05008">
    <property type="entry name" value="V-SNARE"/>
    <property type="match status" value="1"/>
</dbReference>
<dbReference type="GO" id="GO:0006886">
    <property type="term" value="P:intracellular protein transport"/>
    <property type="evidence" value="ECO:0007669"/>
    <property type="project" value="InterPro"/>
</dbReference>
<dbReference type="GeneID" id="87808177"/>
<dbReference type="Pfam" id="PF12352">
    <property type="entry name" value="V-SNARE_C"/>
    <property type="match status" value="1"/>
</dbReference>
<dbReference type="Proteomes" id="UP000827549">
    <property type="component" value="Chromosome 3"/>
</dbReference>
<dbReference type="GO" id="GO:0042147">
    <property type="term" value="P:retrograde transport, endosome to Golgi"/>
    <property type="evidence" value="ECO:0007669"/>
    <property type="project" value="TreeGrafter"/>
</dbReference>
<keyword evidence="7 9" id="KW-0175">Coiled coil</keyword>
<keyword evidence="4 10" id="KW-0812">Transmembrane</keyword>
<evidence type="ECO:0000256" key="1">
    <source>
        <dbReference type="ARBA" id="ARBA00004211"/>
    </source>
</evidence>
<evidence type="ECO:0000256" key="9">
    <source>
        <dbReference type="SAM" id="Coils"/>
    </source>
</evidence>
<evidence type="ECO:0000313" key="12">
    <source>
        <dbReference type="EMBL" id="WOO81423.1"/>
    </source>
</evidence>
<dbReference type="GO" id="GO:0031201">
    <property type="term" value="C:SNARE complex"/>
    <property type="evidence" value="ECO:0007669"/>
    <property type="project" value="TreeGrafter"/>
</dbReference>
<name>A0AAF0Y753_9TREE</name>
<keyword evidence="6 10" id="KW-1133">Transmembrane helix</keyword>
<dbReference type="GO" id="GO:0005789">
    <property type="term" value="C:endoplasmic reticulum membrane"/>
    <property type="evidence" value="ECO:0007669"/>
    <property type="project" value="TreeGrafter"/>
</dbReference>
<dbReference type="Gene3D" id="1.20.58.400">
    <property type="entry name" value="t-snare proteins"/>
    <property type="match status" value="1"/>
</dbReference>
<evidence type="ECO:0000256" key="4">
    <source>
        <dbReference type="ARBA" id="ARBA00022692"/>
    </source>
</evidence>
<feature type="transmembrane region" description="Helical" evidence="10">
    <location>
        <begin position="207"/>
        <end position="226"/>
    </location>
</feature>
<feature type="domain" description="T-SNARE coiled-coil homology" evidence="11">
    <location>
        <begin position="131"/>
        <end position="198"/>
    </location>
</feature>
<comment type="similarity">
    <text evidence="2">Belongs to the VTI1 family.</text>
</comment>
<dbReference type="InterPro" id="IPR038407">
    <property type="entry name" value="v-SNARE_N_sf"/>
</dbReference>
<reference evidence="12" key="1">
    <citation type="submission" date="2023-10" db="EMBL/GenBank/DDBJ databases">
        <authorList>
            <person name="Noh H."/>
        </authorList>
    </citation>
    <scope>NUCLEOTIDE SEQUENCE</scope>
    <source>
        <strain evidence="12">DUCC4014</strain>
    </source>
</reference>
<dbReference type="GO" id="GO:0012507">
    <property type="term" value="C:ER to Golgi transport vesicle membrane"/>
    <property type="evidence" value="ECO:0007669"/>
    <property type="project" value="TreeGrafter"/>
</dbReference>
<dbReference type="SMART" id="SM00397">
    <property type="entry name" value="t_SNARE"/>
    <property type="match status" value="1"/>
</dbReference>
<dbReference type="GO" id="GO:0005829">
    <property type="term" value="C:cytosol"/>
    <property type="evidence" value="ECO:0007669"/>
    <property type="project" value="GOC"/>
</dbReference>
<dbReference type="PANTHER" id="PTHR21230">
    <property type="entry name" value="VESICLE TRANSPORT V-SNARE PROTEIN VTI1-RELATED"/>
    <property type="match status" value="1"/>
</dbReference>
<dbReference type="PANTHER" id="PTHR21230:SF26">
    <property type="entry name" value="VESICLE TRANSPORT THROUGH INTERACTION WITH T-SNARES HOMOLOG 1A"/>
    <property type="match status" value="1"/>
</dbReference>
<dbReference type="GO" id="GO:0006891">
    <property type="term" value="P:intra-Golgi vesicle-mediated transport"/>
    <property type="evidence" value="ECO:0007669"/>
    <property type="project" value="TreeGrafter"/>
</dbReference>
<evidence type="ECO:0000256" key="8">
    <source>
        <dbReference type="ARBA" id="ARBA00023136"/>
    </source>
</evidence>
<organism evidence="12 13">
    <name type="scientific">Vanrija pseudolonga</name>
    <dbReference type="NCBI Taxonomy" id="143232"/>
    <lineage>
        <taxon>Eukaryota</taxon>
        <taxon>Fungi</taxon>
        <taxon>Dikarya</taxon>
        <taxon>Basidiomycota</taxon>
        <taxon>Agaricomycotina</taxon>
        <taxon>Tremellomycetes</taxon>
        <taxon>Trichosporonales</taxon>
        <taxon>Trichosporonaceae</taxon>
        <taxon>Vanrija</taxon>
    </lineage>
</organism>
<dbReference type="CDD" id="cd15862">
    <property type="entry name" value="SNARE_Vti1"/>
    <property type="match status" value="1"/>
</dbReference>
<keyword evidence="8 10" id="KW-0472">Membrane</keyword>
<feature type="coiled-coil region" evidence="9">
    <location>
        <begin position="43"/>
        <end position="106"/>
    </location>
</feature>
<gene>
    <name evidence="12" type="primary">VTI13</name>
    <name evidence="12" type="ORF">LOC62_03G004946</name>
</gene>
<dbReference type="SUPFAM" id="SSF47661">
    <property type="entry name" value="t-snare proteins"/>
    <property type="match status" value="1"/>
</dbReference>
<dbReference type="InterPro" id="IPR010989">
    <property type="entry name" value="SNARE"/>
</dbReference>